<gene>
    <name evidence="3" type="ORF">FisN_15Lu153</name>
</gene>
<protein>
    <submittedName>
        <fullName evidence="3">Uncharacterized protein</fullName>
    </submittedName>
</protein>
<feature type="compositionally biased region" description="Polar residues" evidence="1">
    <location>
        <begin position="305"/>
        <end position="321"/>
    </location>
</feature>
<organism evidence="3 4">
    <name type="scientific">Fistulifera solaris</name>
    <name type="common">Oleaginous diatom</name>
    <dbReference type="NCBI Taxonomy" id="1519565"/>
    <lineage>
        <taxon>Eukaryota</taxon>
        <taxon>Sar</taxon>
        <taxon>Stramenopiles</taxon>
        <taxon>Ochrophyta</taxon>
        <taxon>Bacillariophyta</taxon>
        <taxon>Bacillariophyceae</taxon>
        <taxon>Bacillariophycidae</taxon>
        <taxon>Naviculales</taxon>
        <taxon>Naviculaceae</taxon>
        <taxon>Fistulifera</taxon>
    </lineage>
</organism>
<evidence type="ECO:0000313" key="4">
    <source>
        <dbReference type="Proteomes" id="UP000198406"/>
    </source>
</evidence>
<evidence type="ECO:0000256" key="1">
    <source>
        <dbReference type="SAM" id="MobiDB-lite"/>
    </source>
</evidence>
<feature type="chain" id="PRO_5013142764" evidence="2">
    <location>
        <begin position="36"/>
        <end position="369"/>
    </location>
</feature>
<dbReference type="EMBL" id="BDSP01000201">
    <property type="protein sequence ID" value="GAX23420.1"/>
    <property type="molecule type" value="Genomic_DNA"/>
</dbReference>
<keyword evidence="4" id="KW-1185">Reference proteome</keyword>
<reference evidence="3 4" key="1">
    <citation type="journal article" date="2015" name="Plant Cell">
        <title>Oil accumulation by the oleaginous diatom Fistulifera solaris as revealed by the genome and transcriptome.</title>
        <authorList>
            <person name="Tanaka T."/>
            <person name="Maeda Y."/>
            <person name="Veluchamy A."/>
            <person name="Tanaka M."/>
            <person name="Abida H."/>
            <person name="Marechal E."/>
            <person name="Bowler C."/>
            <person name="Muto M."/>
            <person name="Sunaga Y."/>
            <person name="Tanaka M."/>
            <person name="Yoshino T."/>
            <person name="Taniguchi T."/>
            <person name="Fukuda Y."/>
            <person name="Nemoto M."/>
            <person name="Matsumoto M."/>
            <person name="Wong P.S."/>
            <person name="Aburatani S."/>
            <person name="Fujibuchi W."/>
        </authorList>
    </citation>
    <scope>NUCLEOTIDE SEQUENCE [LARGE SCALE GENOMIC DNA]</scope>
    <source>
        <strain evidence="3 4">JPCC DA0580</strain>
    </source>
</reference>
<dbReference type="Proteomes" id="UP000198406">
    <property type="component" value="Unassembled WGS sequence"/>
</dbReference>
<keyword evidence="2" id="KW-0732">Signal</keyword>
<evidence type="ECO:0000256" key="2">
    <source>
        <dbReference type="SAM" id="SignalP"/>
    </source>
</evidence>
<evidence type="ECO:0000313" key="3">
    <source>
        <dbReference type="EMBL" id="GAX23420.1"/>
    </source>
</evidence>
<comment type="caution">
    <text evidence="3">The sequence shown here is derived from an EMBL/GenBank/DDBJ whole genome shotgun (WGS) entry which is preliminary data.</text>
</comment>
<dbReference type="InParanoid" id="A0A1Z5KAX6"/>
<feature type="signal peptide" evidence="2">
    <location>
        <begin position="1"/>
        <end position="35"/>
    </location>
</feature>
<proteinExistence type="predicted"/>
<accession>A0A1Z5KAX6</accession>
<name>A0A1Z5KAX6_FISSO</name>
<sequence>MILHYLLCSFPWLAPARTLLLLAVVISHETAFVQAQGSCSAAQENVPPFEISGNIAAPTTEYNHPSALCGAAFSESDLPPGDWYSYFPKTEVALLTAGFSITLDSFPPNVVVFEGTCESLSCVNYDPLYDFFVTDVPMTTLPGSELFIYVFSEYGSPSYTLTLEEYSPPPNDKLENAVAITQDDLPFQGVFSLDGALSDFEEDGCGIDGKYGVWFTYTSTFPEEPIVLKTTVQSAAIANTVIGVQARVGDSWVCEAIGFSFDIELQWIAKANVQYYILIGDSVASLNGDFEVTLQSRGVVQSPTFSANTEPAASPSVSTPVVESLPGTSGEGSAAGNPPVAAPASRANHCFDNVFAMGLLASFFCFIVG</sequence>
<feature type="region of interest" description="Disordered" evidence="1">
    <location>
        <begin position="305"/>
        <end position="338"/>
    </location>
</feature>
<dbReference type="AlphaFoldDB" id="A0A1Z5KAX6"/>